<protein>
    <submittedName>
        <fullName evidence="10">MFS transporter</fullName>
    </submittedName>
</protein>
<dbReference type="Proteomes" id="UP001596456">
    <property type="component" value="Unassembled WGS sequence"/>
</dbReference>
<feature type="domain" description="Major facilitator superfamily (MFS) profile" evidence="9">
    <location>
        <begin position="34"/>
        <end position="421"/>
    </location>
</feature>
<evidence type="ECO:0000313" key="10">
    <source>
        <dbReference type="EMBL" id="MFC7334970.1"/>
    </source>
</evidence>
<keyword evidence="6 8" id="KW-0472">Membrane</keyword>
<comment type="caution">
    <text evidence="10">The sequence shown here is derived from an EMBL/GenBank/DDBJ whole genome shotgun (WGS) entry which is preliminary data.</text>
</comment>
<dbReference type="Pfam" id="PF05977">
    <property type="entry name" value="MFS_3"/>
    <property type="match status" value="1"/>
</dbReference>
<evidence type="ECO:0000256" key="1">
    <source>
        <dbReference type="ARBA" id="ARBA00004651"/>
    </source>
</evidence>
<dbReference type="InterPro" id="IPR010290">
    <property type="entry name" value="TM_effector"/>
</dbReference>
<evidence type="ECO:0000256" key="6">
    <source>
        <dbReference type="ARBA" id="ARBA00023136"/>
    </source>
</evidence>
<dbReference type="PROSITE" id="PS50850">
    <property type="entry name" value="MFS"/>
    <property type="match status" value="1"/>
</dbReference>
<evidence type="ECO:0000256" key="4">
    <source>
        <dbReference type="ARBA" id="ARBA00022692"/>
    </source>
</evidence>
<gene>
    <name evidence="10" type="ORF">ACFQPS_17525</name>
</gene>
<accession>A0ABW2L053</accession>
<evidence type="ECO:0000259" key="9">
    <source>
        <dbReference type="PROSITE" id="PS50850"/>
    </source>
</evidence>
<dbReference type="SUPFAM" id="SSF103473">
    <property type="entry name" value="MFS general substrate transporter"/>
    <property type="match status" value="1"/>
</dbReference>
<evidence type="ECO:0000256" key="8">
    <source>
        <dbReference type="SAM" id="Phobius"/>
    </source>
</evidence>
<dbReference type="Gene3D" id="1.20.1250.20">
    <property type="entry name" value="MFS general substrate transporter like domains"/>
    <property type="match status" value="1"/>
</dbReference>
<feature type="transmembrane region" description="Helical" evidence="8">
    <location>
        <begin position="246"/>
        <end position="264"/>
    </location>
</feature>
<feature type="transmembrane region" description="Helical" evidence="8">
    <location>
        <begin position="367"/>
        <end position="389"/>
    </location>
</feature>
<dbReference type="InterPro" id="IPR036259">
    <property type="entry name" value="MFS_trans_sf"/>
</dbReference>
<feature type="transmembrane region" description="Helical" evidence="8">
    <location>
        <begin position="309"/>
        <end position="327"/>
    </location>
</feature>
<feature type="transmembrane region" description="Helical" evidence="8">
    <location>
        <begin position="191"/>
        <end position="212"/>
    </location>
</feature>
<keyword evidence="3" id="KW-1003">Cell membrane</keyword>
<evidence type="ECO:0000256" key="3">
    <source>
        <dbReference type="ARBA" id="ARBA00022475"/>
    </source>
</evidence>
<feature type="region of interest" description="Disordered" evidence="7">
    <location>
        <begin position="537"/>
        <end position="557"/>
    </location>
</feature>
<evidence type="ECO:0000256" key="5">
    <source>
        <dbReference type="ARBA" id="ARBA00022989"/>
    </source>
</evidence>
<reference evidence="11" key="1">
    <citation type="journal article" date="2019" name="Int. J. Syst. Evol. Microbiol.">
        <title>The Global Catalogue of Microorganisms (GCM) 10K type strain sequencing project: providing services to taxonomists for standard genome sequencing and annotation.</title>
        <authorList>
            <consortium name="The Broad Institute Genomics Platform"/>
            <consortium name="The Broad Institute Genome Sequencing Center for Infectious Disease"/>
            <person name="Wu L."/>
            <person name="Ma J."/>
        </authorList>
    </citation>
    <scope>NUCLEOTIDE SEQUENCE [LARGE SCALE GENOMIC DNA]</scope>
    <source>
        <strain evidence="11">CGMCC 1.16275</strain>
    </source>
</reference>
<dbReference type="PANTHER" id="PTHR23513:SF11">
    <property type="entry name" value="STAPHYLOFERRIN A TRANSPORTER"/>
    <property type="match status" value="1"/>
</dbReference>
<feature type="transmembrane region" description="Helical" evidence="8">
    <location>
        <begin position="129"/>
        <end position="151"/>
    </location>
</feature>
<feature type="transmembrane region" description="Helical" evidence="8">
    <location>
        <begin position="67"/>
        <end position="88"/>
    </location>
</feature>
<proteinExistence type="predicted"/>
<feature type="transmembrane region" description="Helical" evidence="8">
    <location>
        <begin position="333"/>
        <end position="355"/>
    </location>
</feature>
<feature type="transmembrane region" description="Helical" evidence="8">
    <location>
        <begin position="395"/>
        <end position="413"/>
    </location>
</feature>
<feature type="transmembrane region" description="Helical" evidence="8">
    <location>
        <begin position="100"/>
        <end position="123"/>
    </location>
</feature>
<dbReference type="EMBL" id="JBHTCM010000025">
    <property type="protein sequence ID" value="MFC7334970.1"/>
    <property type="molecule type" value="Genomic_DNA"/>
</dbReference>
<feature type="compositionally biased region" description="Low complexity" evidence="7">
    <location>
        <begin position="544"/>
        <end position="557"/>
    </location>
</feature>
<dbReference type="CDD" id="cd06173">
    <property type="entry name" value="MFS_MefA_like"/>
    <property type="match status" value="1"/>
</dbReference>
<keyword evidence="11" id="KW-1185">Reference proteome</keyword>
<organism evidence="10 11">
    <name type="scientific">Rhodocista pekingensis</name>
    <dbReference type="NCBI Taxonomy" id="201185"/>
    <lineage>
        <taxon>Bacteria</taxon>
        <taxon>Pseudomonadati</taxon>
        <taxon>Pseudomonadota</taxon>
        <taxon>Alphaproteobacteria</taxon>
        <taxon>Rhodospirillales</taxon>
        <taxon>Azospirillaceae</taxon>
        <taxon>Rhodocista</taxon>
    </lineage>
</organism>
<name>A0ABW2L053_9PROT</name>
<keyword evidence="2" id="KW-0813">Transport</keyword>
<feature type="transmembrane region" description="Helical" evidence="8">
    <location>
        <begin position="276"/>
        <end position="297"/>
    </location>
</feature>
<keyword evidence="5 8" id="KW-1133">Transmembrane helix</keyword>
<dbReference type="InterPro" id="IPR020846">
    <property type="entry name" value="MFS_dom"/>
</dbReference>
<dbReference type="RefSeq" id="WP_377360509.1">
    <property type="nucleotide sequence ID" value="NZ_JBHTCM010000025.1"/>
</dbReference>
<feature type="region of interest" description="Disordered" evidence="7">
    <location>
        <begin position="1"/>
        <end position="22"/>
    </location>
</feature>
<comment type="subcellular location">
    <subcellularLocation>
        <location evidence="1">Cell membrane</location>
        <topology evidence="1">Multi-pass membrane protein</topology>
    </subcellularLocation>
</comment>
<evidence type="ECO:0000313" key="11">
    <source>
        <dbReference type="Proteomes" id="UP001596456"/>
    </source>
</evidence>
<keyword evidence="4 8" id="KW-0812">Transmembrane</keyword>
<evidence type="ECO:0000256" key="2">
    <source>
        <dbReference type="ARBA" id="ARBA00022448"/>
    </source>
</evidence>
<evidence type="ECO:0000256" key="7">
    <source>
        <dbReference type="SAM" id="MobiDB-lite"/>
    </source>
</evidence>
<dbReference type="PANTHER" id="PTHR23513">
    <property type="entry name" value="INTEGRAL MEMBRANE EFFLUX PROTEIN-RELATED"/>
    <property type="match status" value="1"/>
</dbReference>
<sequence length="557" mass="58256">MSTTASPMTAPPMTAPPGAGNQPVGAWTPLRRPVFRALWLATLVSNVGTWMHDVGAAWMMATLAPSPLMVALVQAATTLPVFLLALPSGVLADIFDRRRFLIYAQLWGAAAAAGLGAAALAGLVTPPVLLLFTFLIGVSAAASAPAFQAIVPELVPRSELPAAVALNSLSINVSRAIGPAVGGFIVAASGLVAVFVLNAVSFFAVIAVLLTWRREVPSSGLPREPFFGAMRTGLRYVRSAPDFRRVLVRAVAFFLSASAVWALLPVVARDRLGLDATGYGFLLAALGAGAVAGALVLPRLRRRFSNNRLSVGATVLFAAVSVALALLRQPAAAGIALALAGAGWITVLSSFHVAGQTSLPGWVKARGLSLFLVVFFGAMAAGSSLWGHVAASHGIPAALLAAAAGLILGLVVVPWNPLRAVDQGDLAPSAHWRRPPVHAEPAPGRGPALVTVEYRIPAANTAAFLGHMRDLEASRRRGGAQDWAVYEDVARPGRWLETFVTASWLDHLRQHDRVTMADRRLQEAIMALCEPGTTPQVEHFVGPARSRSAGATTSAPE</sequence>